<comment type="caution">
    <text evidence="1">The sequence shown here is derived from an EMBL/GenBank/DDBJ whole genome shotgun (WGS) entry which is preliminary data.</text>
</comment>
<reference evidence="1" key="1">
    <citation type="submission" date="2022-11" db="EMBL/GenBank/DDBJ databases">
        <authorList>
            <person name="Petersen C."/>
        </authorList>
    </citation>
    <scope>NUCLEOTIDE SEQUENCE</scope>
    <source>
        <strain evidence="1">IBT 21917</strain>
    </source>
</reference>
<dbReference type="Proteomes" id="UP001146351">
    <property type="component" value="Unassembled WGS sequence"/>
</dbReference>
<reference evidence="1" key="2">
    <citation type="journal article" date="2023" name="IMA Fungus">
        <title>Comparative genomic study of the Penicillium genus elucidates a diverse pangenome and 15 lateral gene transfer events.</title>
        <authorList>
            <person name="Petersen C."/>
            <person name="Sorensen T."/>
            <person name="Nielsen M.R."/>
            <person name="Sondergaard T.E."/>
            <person name="Sorensen J.L."/>
            <person name="Fitzpatrick D.A."/>
            <person name="Frisvad J.C."/>
            <person name="Nielsen K.L."/>
        </authorList>
    </citation>
    <scope>NUCLEOTIDE SEQUENCE</scope>
    <source>
        <strain evidence="1">IBT 21917</strain>
    </source>
</reference>
<evidence type="ECO:0008006" key="3">
    <source>
        <dbReference type="Google" id="ProtNLM"/>
    </source>
</evidence>
<keyword evidence="2" id="KW-1185">Reference proteome</keyword>
<gene>
    <name evidence="1" type="ORF">N7492_002063</name>
</gene>
<dbReference type="OrthoDB" id="4357951at2759"/>
<accession>A0A9W9LUS2</accession>
<name>A0A9W9LUS2_9EURO</name>
<organism evidence="1 2">
    <name type="scientific">Penicillium capsulatum</name>
    <dbReference type="NCBI Taxonomy" id="69766"/>
    <lineage>
        <taxon>Eukaryota</taxon>
        <taxon>Fungi</taxon>
        <taxon>Dikarya</taxon>
        <taxon>Ascomycota</taxon>
        <taxon>Pezizomycotina</taxon>
        <taxon>Eurotiomycetes</taxon>
        <taxon>Eurotiomycetidae</taxon>
        <taxon>Eurotiales</taxon>
        <taxon>Aspergillaceae</taxon>
        <taxon>Penicillium</taxon>
    </lineage>
</organism>
<evidence type="ECO:0000313" key="1">
    <source>
        <dbReference type="EMBL" id="KAJ5178853.1"/>
    </source>
</evidence>
<sequence>MPDASNASGHNKPYTTTEEQILIYFKTHDYPWSQVTFEFNQRVDIDRQRTTAALESKWRQLNRLSNDEVGVP</sequence>
<evidence type="ECO:0000313" key="2">
    <source>
        <dbReference type="Proteomes" id="UP001146351"/>
    </source>
</evidence>
<dbReference type="AlphaFoldDB" id="A0A9W9LUS2"/>
<protein>
    <recommendedName>
        <fullName evidence="3">Myb-like domain-containing protein</fullName>
    </recommendedName>
</protein>
<dbReference type="EMBL" id="JAPQKO010000002">
    <property type="protein sequence ID" value="KAJ5178853.1"/>
    <property type="molecule type" value="Genomic_DNA"/>
</dbReference>
<proteinExistence type="predicted"/>